<dbReference type="AlphaFoldDB" id="A0A2H0QYZ8"/>
<name>A0A2H0QYZ8_9BACT</name>
<reference evidence="2 3" key="1">
    <citation type="submission" date="2017-09" db="EMBL/GenBank/DDBJ databases">
        <title>Depth-based differentiation of microbial function through sediment-hosted aquifers and enrichment of novel symbionts in the deep terrestrial subsurface.</title>
        <authorList>
            <person name="Probst A.J."/>
            <person name="Ladd B."/>
            <person name="Jarett J.K."/>
            <person name="Geller-Mcgrath D.E."/>
            <person name="Sieber C.M."/>
            <person name="Emerson J.B."/>
            <person name="Anantharaman K."/>
            <person name="Thomas B.C."/>
            <person name="Malmstrom R."/>
            <person name="Stieglmeier M."/>
            <person name="Klingl A."/>
            <person name="Woyke T."/>
            <person name="Ryan C.M."/>
            <person name="Banfield J.F."/>
        </authorList>
    </citation>
    <scope>NUCLEOTIDE SEQUENCE [LARGE SCALE GENOMIC DNA]</scope>
    <source>
        <strain evidence="2">CG10_big_fil_rev_8_21_14_0_10_42_12</strain>
    </source>
</reference>
<dbReference type="EMBL" id="PCXL01000006">
    <property type="protein sequence ID" value="PIR38855.1"/>
    <property type="molecule type" value="Genomic_DNA"/>
</dbReference>
<feature type="region of interest" description="Disordered" evidence="1">
    <location>
        <begin position="79"/>
        <end position="128"/>
    </location>
</feature>
<gene>
    <name evidence="2" type="ORF">COV34_00235</name>
</gene>
<comment type="caution">
    <text evidence="2">The sequence shown here is derived from an EMBL/GenBank/DDBJ whole genome shotgun (WGS) entry which is preliminary data.</text>
</comment>
<proteinExistence type="predicted"/>
<accession>A0A2H0QYZ8</accession>
<organism evidence="2 3">
    <name type="scientific">Candidatus Zambryskibacteria bacterium CG10_big_fil_rev_8_21_14_0_10_42_12</name>
    <dbReference type="NCBI Taxonomy" id="1975115"/>
    <lineage>
        <taxon>Bacteria</taxon>
        <taxon>Candidatus Zambryskiibacteriota</taxon>
    </lineage>
</organism>
<protein>
    <submittedName>
        <fullName evidence="2">Uncharacterized protein</fullName>
    </submittedName>
</protein>
<sequence>MEQKKGNNMLAILLLLLVGGGLFVYKNFFAEEVVVDTASVEREAENTRRLLDQINRIDLDKEFLDSPLVNTLANFYVTPEKGAPGKNNPFTAASGGLSNQPLPLEEEGLADQAGPIEEDVNVNEENEL</sequence>
<evidence type="ECO:0000256" key="1">
    <source>
        <dbReference type="SAM" id="MobiDB-lite"/>
    </source>
</evidence>
<dbReference type="Proteomes" id="UP000231333">
    <property type="component" value="Unassembled WGS sequence"/>
</dbReference>
<feature type="compositionally biased region" description="Acidic residues" evidence="1">
    <location>
        <begin position="116"/>
        <end position="128"/>
    </location>
</feature>
<evidence type="ECO:0000313" key="3">
    <source>
        <dbReference type="Proteomes" id="UP000231333"/>
    </source>
</evidence>
<evidence type="ECO:0000313" key="2">
    <source>
        <dbReference type="EMBL" id="PIR38855.1"/>
    </source>
</evidence>
<feature type="compositionally biased region" description="Polar residues" evidence="1">
    <location>
        <begin position="88"/>
        <end position="101"/>
    </location>
</feature>